<comment type="similarity">
    <text evidence="2">Belongs to the eIF-2B gamma/epsilon subunits family.</text>
</comment>
<dbReference type="EMBL" id="QOKY01000202">
    <property type="protein sequence ID" value="RMZ52691.1"/>
    <property type="molecule type" value="Genomic_DNA"/>
</dbReference>
<comment type="caution">
    <text evidence="14">The sequence shown here is derived from an EMBL/GenBank/DDBJ whole genome shotgun (WGS) entry which is preliminary data.</text>
</comment>
<dbReference type="Proteomes" id="UP000279271">
    <property type="component" value="Unassembled WGS sequence"/>
</dbReference>
<evidence type="ECO:0000313" key="15">
    <source>
        <dbReference type="Proteomes" id="UP000279271"/>
    </source>
</evidence>
<dbReference type="SUPFAM" id="SSF53448">
    <property type="entry name" value="Nucleotide-diphospho-sugar transferases"/>
    <property type="match status" value="1"/>
</dbReference>
<evidence type="ECO:0000256" key="1">
    <source>
        <dbReference type="ARBA" id="ARBA00004514"/>
    </source>
</evidence>
<gene>
    <name evidence="14" type="ORF">APUTEX25_000810</name>
</gene>
<keyword evidence="3" id="KW-0963">Cytoplasm</keyword>
<feature type="domain" description="Nucleotidyl transferase" evidence="12">
    <location>
        <begin position="11"/>
        <end position="142"/>
    </location>
</feature>
<evidence type="ECO:0000256" key="7">
    <source>
        <dbReference type="ARBA" id="ARBA00044229"/>
    </source>
</evidence>
<dbReference type="InterPro" id="IPR056764">
    <property type="entry name" value="LbH_EIF2B3/5"/>
</dbReference>
<protein>
    <recommendedName>
        <fullName evidence="6">Translation initiation factor eIF2B subunit gamma</fullName>
    </recommendedName>
    <alternativeName>
        <fullName evidence="7">eIF2B GDP-GTP exchange factor subunit gamma</fullName>
    </alternativeName>
</protein>
<dbReference type="GO" id="GO:0002183">
    <property type="term" value="P:cytoplasmic translational initiation"/>
    <property type="evidence" value="ECO:0007669"/>
    <property type="project" value="TreeGrafter"/>
</dbReference>
<dbReference type="AlphaFoldDB" id="A0A3M7KQ76"/>
<sequence length="588" mass="63802">MPHRHDPCCQAVVLAGASGSRLHPLNSGGTPKVLLPVANRPLLSFPLRTLEEAGVAEVLVLCEGDAAASAVQHWLAGYSGALAVEAVRVTEGSSPVEALRGVRDRLRAPHVVLLSGDVVTEVPLQAQLLTHRLRGAAVTPLLARRRESAAAETKPGQAPKNVDYVGLTADDGLAFYLHSPDRARQLRIPQRVVDRVPSLTLRTDLTDMHVYVFQTEALRAVLAARQDLHSLEESIAWRCAAFLAPEGAYCCRANSLQAYAEVNRDVLAGAHAASLLREAPNAKYENFVHSSVQMGSKAAVGAGCMIGEDVVLGDKSTVKRSVIGPNCRIGAGAKIINSVLMADVTVEDGAHVHGSILCNRAGVGAGASLRDCQVSPEFRVGEGADLRGEVPAGGMNFYNTGGRPATFDPFDDPRGFRKRPKSIFVRHSGKLSGLAVLFLTATVIYLHSHRRTLHSHLAAKDYQLNAIVEEKEAISRTLREKDHKVSVKTVESEHLRRTIERLQEEVSTQSTRALEATRLAEETTRASAAKIKALEERLQADTARYTSQTVEAHMARHHHRLSMLETAMGHERREGEEEPQEDPFAKLP</sequence>
<dbReference type="InterPro" id="IPR051960">
    <property type="entry name" value="eIF2B_gamma"/>
</dbReference>
<dbReference type="CDD" id="cd04652">
    <property type="entry name" value="LbH_eIF2B_gamma_C"/>
    <property type="match status" value="1"/>
</dbReference>
<keyword evidence="10" id="KW-0175">Coiled coil</keyword>
<dbReference type="Gene3D" id="2.160.10.10">
    <property type="entry name" value="Hexapeptide repeat proteins"/>
    <property type="match status" value="1"/>
</dbReference>
<dbReference type="GO" id="GO:0005829">
    <property type="term" value="C:cytosol"/>
    <property type="evidence" value="ECO:0007669"/>
    <property type="project" value="UniProtKB-SubCell"/>
</dbReference>
<dbReference type="GO" id="GO:0005085">
    <property type="term" value="F:guanyl-nucleotide exchange factor activity"/>
    <property type="evidence" value="ECO:0007669"/>
    <property type="project" value="TreeGrafter"/>
</dbReference>
<feature type="region of interest" description="Disordered" evidence="11">
    <location>
        <begin position="569"/>
        <end position="588"/>
    </location>
</feature>
<evidence type="ECO:0000256" key="5">
    <source>
        <dbReference type="ARBA" id="ARBA00022917"/>
    </source>
</evidence>
<comment type="subunit">
    <text evidence="9">Component of the translation initiation factor 2B (eIF2B) complex which is a heterodecamer of two sets of five different subunits: alpha, beta, gamma, delta and epsilon. Subunits alpha, beta and delta comprise a regulatory subcomplex and subunits epsilon and gamma comprise a catalytic subcomplex. Within the complex, the hexameric regulatory complex resides at the center, with the two heterodimeric catalytic subcomplexes bound on opposite sides.</text>
</comment>
<accession>A0A3M7KQ76</accession>
<evidence type="ECO:0000256" key="11">
    <source>
        <dbReference type="SAM" id="MobiDB-lite"/>
    </source>
</evidence>
<comment type="function">
    <text evidence="8">Acts as a component of the translation initiation factor 2B (eIF2B) complex, which catalyzes the exchange of GDP for GTP on the eukaryotic initiation factor 2 (eIF2) complex gamma subunit. Its guanine nucleotide exchange factor activity is repressed when bound to eIF2 complex phosphorylated on the alpha subunit, thereby limiting the amount of methionyl-initiator methionine tRNA available to the ribosome and consequently global translation is repressed.</text>
</comment>
<evidence type="ECO:0000256" key="9">
    <source>
        <dbReference type="ARBA" id="ARBA00046432"/>
    </source>
</evidence>
<evidence type="ECO:0000256" key="4">
    <source>
        <dbReference type="ARBA" id="ARBA00022540"/>
    </source>
</evidence>
<evidence type="ECO:0000259" key="13">
    <source>
        <dbReference type="Pfam" id="PF25084"/>
    </source>
</evidence>
<keyword evidence="4" id="KW-0396">Initiation factor</keyword>
<comment type="subcellular location">
    <subcellularLocation>
        <location evidence="1">Cytoplasm</location>
        <location evidence="1">Cytosol</location>
    </subcellularLocation>
</comment>
<dbReference type="Pfam" id="PF00483">
    <property type="entry name" value="NTP_transferase"/>
    <property type="match status" value="1"/>
</dbReference>
<dbReference type="PANTHER" id="PTHR45989:SF1">
    <property type="entry name" value="TRANSLATION INITIATION FACTOR EIF-2B SUBUNIT GAMMA"/>
    <property type="match status" value="1"/>
</dbReference>
<dbReference type="Pfam" id="PF25084">
    <property type="entry name" value="LbH_EIF2B"/>
    <property type="match status" value="1"/>
</dbReference>
<evidence type="ECO:0000256" key="6">
    <source>
        <dbReference type="ARBA" id="ARBA00044196"/>
    </source>
</evidence>
<dbReference type="GO" id="GO:0003743">
    <property type="term" value="F:translation initiation factor activity"/>
    <property type="evidence" value="ECO:0007669"/>
    <property type="project" value="UniProtKB-KW"/>
</dbReference>
<feature type="coiled-coil region" evidence="10">
    <location>
        <begin position="485"/>
        <end position="512"/>
    </location>
</feature>
<evidence type="ECO:0000256" key="8">
    <source>
        <dbReference type="ARBA" id="ARBA00045373"/>
    </source>
</evidence>
<organism evidence="14 15">
    <name type="scientific">Auxenochlorella protothecoides</name>
    <name type="common">Green microalga</name>
    <name type="synonym">Chlorella protothecoides</name>
    <dbReference type="NCBI Taxonomy" id="3075"/>
    <lineage>
        <taxon>Eukaryota</taxon>
        <taxon>Viridiplantae</taxon>
        <taxon>Chlorophyta</taxon>
        <taxon>core chlorophytes</taxon>
        <taxon>Trebouxiophyceae</taxon>
        <taxon>Chlorellales</taxon>
        <taxon>Chlorellaceae</taxon>
        <taxon>Auxenochlorella</taxon>
    </lineage>
</organism>
<proteinExistence type="inferred from homology"/>
<dbReference type="Gene3D" id="3.90.550.10">
    <property type="entry name" value="Spore Coat Polysaccharide Biosynthesis Protein SpsA, Chain A"/>
    <property type="match status" value="1"/>
</dbReference>
<dbReference type="InterPro" id="IPR029044">
    <property type="entry name" value="Nucleotide-diphossugar_trans"/>
</dbReference>
<dbReference type="PANTHER" id="PTHR45989">
    <property type="entry name" value="TRANSLATION INITIATION FACTOR EIF-2B SUBUNIT GAMMA"/>
    <property type="match status" value="1"/>
</dbReference>
<evidence type="ECO:0000256" key="10">
    <source>
        <dbReference type="SAM" id="Coils"/>
    </source>
</evidence>
<evidence type="ECO:0000313" key="14">
    <source>
        <dbReference type="EMBL" id="RMZ52691.1"/>
    </source>
</evidence>
<dbReference type="GO" id="GO:0005851">
    <property type="term" value="C:eukaryotic translation initiation factor 2B complex"/>
    <property type="evidence" value="ECO:0007669"/>
    <property type="project" value="TreeGrafter"/>
</dbReference>
<evidence type="ECO:0000259" key="12">
    <source>
        <dbReference type="Pfam" id="PF00483"/>
    </source>
</evidence>
<evidence type="ECO:0000256" key="2">
    <source>
        <dbReference type="ARBA" id="ARBA00007878"/>
    </source>
</evidence>
<reference evidence="15" key="1">
    <citation type="journal article" date="2018" name="Algal Res.">
        <title>Characterization of plant carbon substrate utilization by Auxenochlorella protothecoides.</title>
        <authorList>
            <person name="Vogler B.W."/>
            <person name="Starkenburg S.R."/>
            <person name="Sudasinghe N."/>
            <person name="Schambach J.Y."/>
            <person name="Rollin J.A."/>
            <person name="Pattathil S."/>
            <person name="Barry A.N."/>
        </authorList>
    </citation>
    <scope>NUCLEOTIDE SEQUENCE [LARGE SCALE GENOMIC DNA]</scope>
    <source>
        <strain evidence="15">UTEX 25</strain>
    </source>
</reference>
<feature type="domain" description="EIF2B subunit epsilon/gamma LbH" evidence="13">
    <location>
        <begin position="286"/>
        <end position="384"/>
    </location>
</feature>
<evidence type="ECO:0000256" key="3">
    <source>
        <dbReference type="ARBA" id="ARBA00022490"/>
    </source>
</evidence>
<name>A0A3M7KQ76_AUXPR</name>
<keyword evidence="5" id="KW-0648">Protein biosynthesis</keyword>
<dbReference type="InterPro" id="IPR005835">
    <property type="entry name" value="NTP_transferase_dom"/>
</dbReference>